<feature type="compositionally biased region" description="Basic and acidic residues" evidence="1">
    <location>
        <begin position="70"/>
        <end position="146"/>
    </location>
</feature>
<reference evidence="2 3" key="1">
    <citation type="submission" date="2014-05" db="EMBL/GenBank/DDBJ databases">
        <title>Cellulosimicrobium funkei U11 genome.</title>
        <authorList>
            <person name="Hu C."/>
            <person name="Gong Y."/>
            <person name="Wan W."/>
            <person name="Jiang M."/>
        </authorList>
    </citation>
    <scope>NUCLEOTIDE SEQUENCE [LARGE SCALE GENOMIC DNA]</scope>
    <source>
        <strain evidence="2 3">U11</strain>
    </source>
</reference>
<feature type="compositionally biased region" description="Low complexity" evidence="1">
    <location>
        <begin position="1"/>
        <end position="24"/>
    </location>
</feature>
<evidence type="ECO:0000313" key="2">
    <source>
        <dbReference type="EMBL" id="KLN35457.1"/>
    </source>
</evidence>
<feature type="compositionally biased region" description="Basic and acidic residues" evidence="1">
    <location>
        <begin position="25"/>
        <end position="37"/>
    </location>
</feature>
<accession>A0A0H2L5H3</accession>
<sequence length="200" mass="21875">MHAEGAALGGDAQQAGQQVGQVVGERPELVHDDDEPRQPSSGELVDAGRARRGEHALAPAQLGPQPGERAAGETRVEVGHRAHDVRQEPARPEARAALEVDERDRQLRRRAPEREPRDEGLEELRLARPRGPGDEHVRSVADEVHGHRCAPGPDAQHSPQTGPVAPCRVLPAGVDPRREVAWLVRQAEQVAERDVRRQRG</sequence>
<keyword evidence="3" id="KW-1185">Reference proteome</keyword>
<protein>
    <submittedName>
        <fullName evidence="2">Uncharacterized protein</fullName>
    </submittedName>
</protein>
<evidence type="ECO:0000313" key="3">
    <source>
        <dbReference type="Proteomes" id="UP000035265"/>
    </source>
</evidence>
<dbReference type="EMBL" id="JNBQ01000004">
    <property type="protein sequence ID" value="KLN35457.1"/>
    <property type="molecule type" value="Genomic_DNA"/>
</dbReference>
<proteinExistence type="predicted"/>
<name>A0A0H2L5H3_9MICO</name>
<gene>
    <name evidence="2" type="ORF">FB00_06700</name>
</gene>
<feature type="region of interest" description="Disordered" evidence="1">
    <location>
        <begin position="1"/>
        <end position="165"/>
    </location>
</feature>
<feature type="compositionally biased region" description="Basic and acidic residues" evidence="1">
    <location>
        <begin position="46"/>
        <end position="55"/>
    </location>
</feature>
<evidence type="ECO:0000256" key="1">
    <source>
        <dbReference type="SAM" id="MobiDB-lite"/>
    </source>
</evidence>
<dbReference type="Proteomes" id="UP000035265">
    <property type="component" value="Unassembled WGS sequence"/>
</dbReference>
<organism evidence="2 3">
    <name type="scientific">Cellulosimicrobium funkei</name>
    <dbReference type="NCBI Taxonomy" id="264251"/>
    <lineage>
        <taxon>Bacteria</taxon>
        <taxon>Bacillati</taxon>
        <taxon>Actinomycetota</taxon>
        <taxon>Actinomycetes</taxon>
        <taxon>Micrococcales</taxon>
        <taxon>Promicromonosporaceae</taxon>
        <taxon>Cellulosimicrobium</taxon>
    </lineage>
</organism>
<dbReference type="AlphaFoldDB" id="A0A0H2L5H3"/>
<comment type="caution">
    <text evidence="2">The sequence shown here is derived from an EMBL/GenBank/DDBJ whole genome shotgun (WGS) entry which is preliminary data.</text>
</comment>